<name>A0A1L9WI90_ASPA1</name>
<dbReference type="VEuPathDB" id="FungiDB:ASPACDRAFT_126073"/>
<feature type="transmembrane region" description="Helical" evidence="1">
    <location>
        <begin position="156"/>
        <end position="175"/>
    </location>
</feature>
<feature type="transmembrane region" description="Helical" evidence="1">
    <location>
        <begin position="61"/>
        <end position="87"/>
    </location>
</feature>
<dbReference type="PANTHER" id="PTHR37992:SF1">
    <property type="entry name" value="DUF1774-DOMAIN-CONTAINING PROTEIN"/>
    <property type="match status" value="1"/>
</dbReference>
<feature type="transmembrane region" description="Helical" evidence="1">
    <location>
        <begin position="94"/>
        <end position="120"/>
    </location>
</feature>
<dbReference type="PANTHER" id="PTHR37992">
    <property type="entry name" value="EXPRESSED PROTEIN"/>
    <property type="match status" value="1"/>
</dbReference>
<dbReference type="EMBL" id="KV878987">
    <property type="protein sequence ID" value="OJJ95860.1"/>
    <property type="molecule type" value="Genomic_DNA"/>
</dbReference>
<reference evidence="3" key="1">
    <citation type="journal article" date="2017" name="Genome Biol.">
        <title>Comparative genomics reveals high biological diversity and specific adaptations in the industrially and medically important fungal genus Aspergillus.</title>
        <authorList>
            <person name="de Vries R.P."/>
            <person name="Riley R."/>
            <person name="Wiebenga A."/>
            <person name="Aguilar-Osorio G."/>
            <person name="Amillis S."/>
            <person name="Uchima C.A."/>
            <person name="Anderluh G."/>
            <person name="Asadollahi M."/>
            <person name="Askin M."/>
            <person name="Barry K."/>
            <person name="Battaglia E."/>
            <person name="Bayram O."/>
            <person name="Benocci T."/>
            <person name="Braus-Stromeyer S.A."/>
            <person name="Caldana C."/>
            <person name="Canovas D."/>
            <person name="Cerqueira G.C."/>
            <person name="Chen F."/>
            <person name="Chen W."/>
            <person name="Choi C."/>
            <person name="Clum A."/>
            <person name="Dos Santos R.A."/>
            <person name="Damasio A.R."/>
            <person name="Diallinas G."/>
            <person name="Emri T."/>
            <person name="Fekete E."/>
            <person name="Flipphi M."/>
            <person name="Freyberg S."/>
            <person name="Gallo A."/>
            <person name="Gournas C."/>
            <person name="Habgood R."/>
            <person name="Hainaut M."/>
            <person name="Harispe M.L."/>
            <person name="Henrissat B."/>
            <person name="Hilden K.S."/>
            <person name="Hope R."/>
            <person name="Hossain A."/>
            <person name="Karabika E."/>
            <person name="Karaffa L."/>
            <person name="Karanyi Z."/>
            <person name="Krasevec N."/>
            <person name="Kuo A."/>
            <person name="Kusch H."/>
            <person name="LaButti K."/>
            <person name="Lagendijk E.L."/>
            <person name="Lapidus A."/>
            <person name="Levasseur A."/>
            <person name="Lindquist E."/>
            <person name="Lipzen A."/>
            <person name="Logrieco A.F."/>
            <person name="MacCabe A."/>
            <person name="Maekelae M.R."/>
            <person name="Malavazi I."/>
            <person name="Melin P."/>
            <person name="Meyer V."/>
            <person name="Mielnichuk N."/>
            <person name="Miskei M."/>
            <person name="Molnar A.P."/>
            <person name="Mule G."/>
            <person name="Ngan C.Y."/>
            <person name="Orejas M."/>
            <person name="Orosz E."/>
            <person name="Ouedraogo J.P."/>
            <person name="Overkamp K.M."/>
            <person name="Park H.-S."/>
            <person name="Perrone G."/>
            <person name="Piumi F."/>
            <person name="Punt P.J."/>
            <person name="Ram A.F."/>
            <person name="Ramon A."/>
            <person name="Rauscher S."/>
            <person name="Record E."/>
            <person name="Riano-Pachon D.M."/>
            <person name="Robert V."/>
            <person name="Roehrig J."/>
            <person name="Ruller R."/>
            <person name="Salamov A."/>
            <person name="Salih N.S."/>
            <person name="Samson R.A."/>
            <person name="Sandor E."/>
            <person name="Sanguinetti M."/>
            <person name="Schuetze T."/>
            <person name="Sepcic K."/>
            <person name="Shelest E."/>
            <person name="Sherlock G."/>
            <person name="Sophianopoulou V."/>
            <person name="Squina F.M."/>
            <person name="Sun H."/>
            <person name="Susca A."/>
            <person name="Todd R.B."/>
            <person name="Tsang A."/>
            <person name="Unkles S.E."/>
            <person name="van de Wiele N."/>
            <person name="van Rossen-Uffink D."/>
            <person name="Oliveira J.V."/>
            <person name="Vesth T.C."/>
            <person name="Visser J."/>
            <person name="Yu J.-H."/>
            <person name="Zhou M."/>
            <person name="Andersen M.R."/>
            <person name="Archer D.B."/>
            <person name="Baker S.E."/>
            <person name="Benoit I."/>
            <person name="Brakhage A.A."/>
            <person name="Braus G.H."/>
            <person name="Fischer R."/>
            <person name="Frisvad J.C."/>
            <person name="Goldman G.H."/>
            <person name="Houbraken J."/>
            <person name="Oakley B."/>
            <person name="Pocsi I."/>
            <person name="Scazzocchio C."/>
            <person name="Seiboth B."/>
            <person name="vanKuyk P.A."/>
            <person name="Wortman J."/>
            <person name="Dyer P.S."/>
            <person name="Grigoriev I.V."/>
        </authorList>
    </citation>
    <scope>NUCLEOTIDE SEQUENCE [LARGE SCALE GENOMIC DNA]</scope>
    <source>
        <strain evidence="3">ATCC 16872 / CBS 172.66 / WB 5094</strain>
    </source>
</reference>
<dbReference type="Proteomes" id="UP000184546">
    <property type="component" value="Unassembled WGS sequence"/>
</dbReference>
<evidence type="ECO:0000313" key="3">
    <source>
        <dbReference type="Proteomes" id="UP000184546"/>
    </source>
</evidence>
<keyword evidence="1" id="KW-1133">Transmembrane helix</keyword>
<evidence type="ECO:0000256" key="1">
    <source>
        <dbReference type="SAM" id="Phobius"/>
    </source>
</evidence>
<evidence type="ECO:0000313" key="2">
    <source>
        <dbReference type="EMBL" id="OJJ95860.1"/>
    </source>
</evidence>
<keyword evidence="1" id="KW-0812">Transmembrane</keyword>
<feature type="transmembrane region" description="Helical" evidence="1">
    <location>
        <begin position="187"/>
        <end position="206"/>
    </location>
</feature>
<keyword evidence="3" id="KW-1185">Reference proteome</keyword>
<dbReference type="OrthoDB" id="3342455at2759"/>
<dbReference type="RefSeq" id="XP_020052200.1">
    <property type="nucleotide sequence ID" value="XM_020196882.1"/>
</dbReference>
<gene>
    <name evidence="2" type="ORF">ASPACDRAFT_126073</name>
</gene>
<protein>
    <recommendedName>
        <fullName evidence="4">DUF1774-domain-containing protein</fullName>
    </recommendedName>
</protein>
<organism evidence="2 3">
    <name type="scientific">Aspergillus aculeatus (strain ATCC 16872 / CBS 172.66 / WB 5094)</name>
    <dbReference type="NCBI Taxonomy" id="690307"/>
    <lineage>
        <taxon>Eukaryota</taxon>
        <taxon>Fungi</taxon>
        <taxon>Dikarya</taxon>
        <taxon>Ascomycota</taxon>
        <taxon>Pezizomycotina</taxon>
        <taxon>Eurotiomycetes</taxon>
        <taxon>Eurotiomycetidae</taxon>
        <taxon>Eurotiales</taxon>
        <taxon>Aspergillaceae</taxon>
        <taxon>Aspergillus</taxon>
        <taxon>Aspergillus subgen. Circumdati</taxon>
    </lineage>
</organism>
<evidence type="ECO:0008006" key="4">
    <source>
        <dbReference type="Google" id="ProtNLM"/>
    </source>
</evidence>
<accession>A0A1L9WI90</accession>
<dbReference type="STRING" id="690307.A0A1L9WI90"/>
<proteinExistence type="predicted"/>
<dbReference type="GeneID" id="30970696"/>
<dbReference type="AlphaFoldDB" id="A0A1L9WI90"/>
<feature type="transmembrane region" description="Helical" evidence="1">
    <location>
        <begin position="21"/>
        <end position="41"/>
    </location>
</feature>
<dbReference type="Pfam" id="PF08611">
    <property type="entry name" value="DUF1774"/>
    <property type="match status" value="1"/>
</dbReference>
<dbReference type="OMA" id="IWSILVY"/>
<keyword evidence="1" id="KW-0472">Membrane</keyword>
<dbReference type="InterPro" id="IPR013920">
    <property type="entry name" value="DUF1774_fun"/>
</dbReference>
<feature type="transmembrane region" description="Helical" evidence="1">
    <location>
        <begin position="235"/>
        <end position="254"/>
    </location>
</feature>
<sequence length="288" mass="32414">MAPYNPFARHESHSRSTLTAYRILVPLSWLLVLIVGIYYSSNSPDDVKHGHSIWKQANKHITAFSLSTIITRIYWVILLISQVGYVYHLFSRDAVLVTGAANVGTHFILNNLFTFAWILLWTRSHFWGAEIILIAHFINQHATYWRHRTLSPLAHLSAVAAPFAWTLIALFWNGAVAVNSNSLPARIVANIFIWVLFAVGSGHILVAQDDLLGYSLSLLTLALAVKQVGVKVISLQWIFAIVIFAIFFVESLYISMTKYTGRNVLLRRTGEAGTTDREREPLLNEPTA</sequence>